<keyword evidence="5" id="KW-0324">Glycolysis</keyword>
<dbReference type="InterPro" id="IPR017850">
    <property type="entry name" value="Alkaline_phosphatase_core_sf"/>
</dbReference>
<evidence type="ECO:0000313" key="7">
    <source>
        <dbReference type="EMBL" id="KCV70076.1"/>
    </source>
</evidence>
<name>A0A058Z7J6_FONAL</name>
<evidence type="ECO:0000256" key="5">
    <source>
        <dbReference type="ARBA" id="ARBA00023152"/>
    </source>
</evidence>
<comment type="similarity">
    <text evidence="4">Belongs to the BPG-independent phosphoglycerate mutase family. A-PGAM subfamily.</text>
</comment>
<dbReference type="GeneID" id="20528263"/>
<dbReference type="eggNOG" id="ENOG502QR26">
    <property type="taxonomic scope" value="Eukaryota"/>
</dbReference>
<evidence type="ECO:0000256" key="3">
    <source>
        <dbReference type="ARBA" id="ARBA00004921"/>
    </source>
</evidence>
<keyword evidence="8" id="KW-1185">Reference proteome</keyword>
<dbReference type="InterPro" id="IPR004456">
    <property type="entry name" value="Pglycerate_mutase_ApgM"/>
</dbReference>
<dbReference type="GO" id="GO:0046872">
    <property type="term" value="F:metal ion binding"/>
    <property type="evidence" value="ECO:0007669"/>
    <property type="project" value="InterPro"/>
</dbReference>
<dbReference type="GO" id="GO:0006096">
    <property type="term" value="P:glycolytic process"/>
    <property type="evidence" value="ECO:0007669"/>
    <property type="project" value="UniProtKB-KW"/>
</dbReference>
<dbReference type="OMA" id="IAFRCNF"/>
<dbReference type="PANTHER" id="PTHR31209:SF0">
    <property type="entry name" value="METALLOENZYME DOMAIN-CONTAINING PROTEIN"/>
    <property type="match status" value="1"/>
</dbReference>
<evidence type="ECO:0000256" key="4">
    <source>
        <dbReference type="ARBA" id="ARBA00005524"/>
    </source>
</evidence>
<reference evidence="7" key="1">
    <citation type="submission" date="2013-04" db="EMBL/GenBank/DDBJ databases">
        <title>The Genome Sequence of Fonticula alba ATCC 38817.</title>
        <authorList>
            <consortium name="The Broad Institute Genomics Platform"/>
            <person name="Russ C."/>
            <person name="Cuomo C."/>
            <person name="Burger G."/>
            <person name="Gray M.W."/>
            <person name="Holland P.W.H."/>
            <person name="King N."/>
            <person name="Lang F.B.F."/>
            <person name="Roger A.J."/>
            <person name="Ruiz-Trillo I."/>
            <person name="Brown M."/>
            <person name="Walker B."/>
            <person name="Young S."/>
            <person name="Zeng Q."/>
            <person name="Gargeya S."/>
            <person name="Fitzgerald M."/>
            <person name="Haas B."/>
            <person name="Abouelleil A."/>
            <person name="Allen A.W."/>
            <person name="Alvarado L."/>
            <person name="Arachchi H.M."/>
            <person name="Berlin A.M."/>
            <person name="Chapman S.B."/>
            <person name="Gainer-Dewar J."/>
            <person name="Goldberg J."/>
            <person name="Griggs A."/>
            <person name="Gujja S."/>
            <person name="Hansen M."/>
            <person name="Howarth C."/>
            <person name="Imamovic A."/>
            <person name="Ireland A."/>
            <person name="Larimer J."/>
            <person name="McCowan C."/>
            <person name="Murphy C."/>
            <person name="Pearson M."/>
            <person name="Poon T.W."/>
            <person name="Priest M."/>
            <person name="Roberts A."/>
            <person name="Saif S."/>
            <person name="Shea T."/>
            <person name="Sisk P."/>
            <person name="Sykes S."/>
            <person name="Wortman J."/>
            <person name="Nusbaum C."/>
            <person name="Birren B."/>
        </authorList>
    </citation>
    <scope>NUCLEOTIDE SEQUENCE [LARGE SCALE GENOMIC DNA]</scope>
    <source>
        <strain evidence="7">ATCC 38817</strain>
    </source>
</reference>
<comment type="catalytic activity">
    <reaction evidence="1">
        <text>(2R)-2-phosphoglycerate = (2R)-3-phosphoglycerate</text>
        <dbReference type="Rhea" id="RHEA:15901"/>
        <dbReference type="ChEBI" id="CHEBI:58272"/>
        <dbReference type="ChEBI" id="CHEBI:58289"/>
        <dbReference type="EC" id="5.4.2.12"/>
    </reaction>
</comment>
<dbReference type="Proteomes" id="UP000030693">
    <property type="component" value="Unassembled WGS sequence"/>
</dbReference>
<dbReference type="SUPFAM" id="SSF53649">
    <property type="entry name" value="Alkaline phosphatase-like"/>
    <property type="match status" value="1"/>
</dbReference>
<organism evidence="7">
    <name type="scientific">Fonticula alba</name>
    <name type="common">Slime mold</name>
    <dbReference type="NCBI Taxonomy" id="691883"/>
    <lineage>
        <taxon>Eukaryota</taxon>
        <taxon>Rotosphaerida</taxon>
        <taxon>Fonticulaceae</taxon>
        <taxon>Fonticula</taxon>
    </lineage>
</organism>
<accession>A0A058Z7J6</accession>
<dbReference type="PIRSF" id="PIRSF006392">
    <property type="entry name" value="IPGAM_arch"/>
    <property type="match status" value="1"/>
</dbReference>
<dbReference type="CDD" id="cd16011">
    <property type="entry name" value="iPGM_like"/>
    <property type="match status" value="1"/>
</dbReference>
<dbReference type="PANTHER" id="PTHR31209">
    <property type="entry name" value="COFACTOR-INDEPENDENT PHOSPHOGLYCERATE MUTASE"/>
    <property type="match status" value="1"/>
</dbReference>
<comment type="pathway">
    <text evidence="3">Carbohydrate degradation.</text>
</comment>
<gene>
    <name evidence="7" type="ORF">H696_03538</name>
</gene>
<dbReference type="Pfam" id="PF01676">
    <property type="entry name" value="Metalloenzyme"/>
    <property type="match status" value="1"/>
</dbReference>
<comment type="function">
    <text evidence="2">Catalyzes the interconversion of 2-phosphoglycerate and 3-phosphoglycerate.</text>
</comment>
<dbReference type="GO" id="GO:0004619">
    <property type="term" value="F:phosphoglycerate mutase activity"/>
    <property type="evidence" value="ECO:0007669"/>
    <property type="project" value="UniProtKB-EC"/>
</dbReference>
<evidence type="ECO:0000256" key="1">
    <source>
        <dbReference type="ARBA" id="ARBA00000370"/>
    </source>
</evidence>
<dbReference type="Gene3D" id="3.40.720.10">
    <property type="entry name" value="Alkaline Phosphatase, subunit A"/>
    <property type="match status" value="2"/>
</dbReference>
<protein>
    <recommendedName>
        <fullName evidence="6">Metalloenzyme domain-containing protein</fullName>
    </recommendedName>
</protein>
<feature type="domain" description="Metalloenzyme" evidence="6">
    <location>
        <begin position="10"/>
        <end position="396"/>
    </location>
</feature>
<dbReference type="InterPro" id="IPR006124">
    <property type="entry name" value="Metalloenzyme"/>
</dbReference>
<dbReference type="EMBL" id="KB932205">
    <property type="protein sequence ID" value="KCV70076.1"/>
    <property type="molecule type" value="Genomic_DNA"/>
</dbReference>
<evidence type="ECO:0000259" key="6">
    <source>
        <dbReference type="Pfam" id="PF01676"/>
    </source>
</evidence>
<sequence length="460" mass="48581">MSGSTAPTAKVVWVLIDGVGDLPVASLGDRTCLQAADKPNLDCLARHGLNGLIDPVEAGLACGSDTAHLNLLGYNPRVWYRGRGAFESMGAGLDMAPGDIAFKSNFAIRDLSTGIVTSRRADRNFEEAGPILCQALDGVVLPDFPDIRVRVRYATEHRCGVVLSGPGLSDAISGTDPLRDNLPLVKCRPLDGSRSAEYTSKVIAQLSDEFTCILSAHPHNRLRAEQGLPAANCVLLRGCGVRLDLPALGTTFDTPGKPTIAGAPIRGFAIAPTCIIAGIGINVGLDVIPVAGATGDYHSDYSAKCQAVLDNIARPEYSLAFMHVKGIDDSGHDFNVSMRIALLERLDHALGKLIAGLQKLEAERPNEKYFVVVTGDHSTPVMYGDHTAEPVPVAVTPVAGLPASGSSPCPDTLWDGVCRFDEVSAGQGVLGRFPGRELLPFVLALAKHQSGADQLPMQSP</sequence>
<evidence type="ECO:0000256" key="2">
    <source>
        <dbReference type="ARBA" id="ARBA00002315"/>
    </source>
</evidence>
<evidence type="ECO:0000313" key="8">
    <source>
        <dbReference type="Proteomes" id="UP000030693"/>
    </source>
</evidence>
<dbReference type="OrthoDB" id="113620at2759"/>
<proteinExistence type="inferred from homology"/>
<dbReference type="AlphaFoldDB" id="A0A058Z7J6"/>
<dbReference type="RefSeq" id="XP_009495682.1">
    <property type="nucleotide sequence ID" value="XM_009497407.1"/>
</dbReference>
<dbReference type="STRING" id="691883.A0A058Z7J6"/>
<dbReference type="Pfam" id="PF10143">
    <property type="entry name" value="PhosphMutase"/>
    <property type="match status" value="1"/>
</dbReference>